<organism evidence="14 15">
    <name type="scientific">Wallemia ichthyophaga</name>
    <dbReference type="NCBI Taxonomy" id="245174"/>
    <lineage>
        <taxon>Eukaryota</taxon>
        <taxon>Fungi</taxon>
        <taxon>Dikarya</taxon>
        <taxon>Basidiomycota</taxon>
        <taxon>Wallemiomycotina</taxon>
        <taxon>Wallemiomycetes</taxon>
        <taxon>Wallemiales</taxon>
        <taxon>Wallemiaceae</taxon>
        <taxon>Wallemia</taxon>
    </lineage>
</organism>
<dbReference type="CDD" id="cd03250">
    <property type="entry name" value="ABCC_MRP_domain1"/>
    <property type="match status" value="1"/>
</dbReference>
<feature type="compositionally biased region" description="Basic and acidic residues" evidence="10">
    <location>
        <begin position="1440"/>
        <end position="1449"/>
    </location>
</feature>
<evidence type="ECO:0000256" key="7">
    <source>
        <dbReference type="ARBA" id="ARBA00022989"/>
    </source>
</evidence>
<keyword evidence="7 11" id="KW-1133">Transmembrane helix</keyword>
<dbReference type="InterPro" id="IPR050173">
    <property type="entry name" value="ABC_transporter_C-like"/>
</dbReference>
<dbReference type="Proteomes" id="UP000310689">
    <property type="component" value="Unassembled WGS sequence"/>
</dbReference>
<evidence type="ECO:0000256" key="9">
    <source>
        <dbReference type="SAM" id="Coils"/>
    </source>
</evidence>
<evidence type="ECO:0000313" key="15">
    <source>
        <dbReference type="Proteomes" id="UP000310689"/>
    </source>
</evidence>
<dbReference type="Gene3D" id="3.40.50.300">
    <property type="entry name" value="P-loop containing nucleotide triphosphate hydrolases"/>
    <property type="match status" value="2"/>
</dbReference>
<dbReference type="FunFam" id="1.20.1560.10:FF:000013">
    <property type="entry name" value="ABC transporter C family member 2"/>
    <property type="match status" value="1"/>
</dbReference>
<accession>A0A4T0JHP7</accession>
<dbReference type="PANTHER" id="PTHR24223:SF353">
    <property type="entry name" value="ABC TRANSPORTER ATP-BINDING PROTEIN_PERMEASE VMR1-RELATED"/>
    <property type="match status" value="1"/>
</dbReference>
<dbReference type="GO" id="GO:0005524">
    <property type="term" value="F:ATP binding"/>
    <property type="evidence" value="ECO:0007669"/>
    <property type="project" value="UniProtKB-KW"/>
</dbReference>
<reference evidence="14 15" key="1">
    <citation type="submission" date="2019-03" db="EMBL/GenBank/DDBJ databases">
        <title>Sequencing 23 genomes of Wallemia ichthyophaga.</title>
        <authorList>
            <person name="Gostincar C."/>
        </authorList>
    </citation>
    <scope>NUCLEOTIDE SEQUENCE [LARGE SCALE GENOMIC DNA]</scope>
    <source>
        <strain evidence="14 15">EXF-6200</strain>
    </source>
</reference>
<dbReference type="InterPro" id="IPR003439">
    <property type="entry name" value="ABC_transporter-like_ATP-bd"/>
</dbReference>
<dbReference type="FunFam" id="3.40.50.300:FF:001354">
    <property type="entry name" value="ATP-binding cassette (ABC) transporter, putative"/>
    <property type="match status" value="1"/>
</dbReference>
<dbReference type="InterPro" id="IPR017871">
    <property type="entry name" value="ABC_transporter-like_CS"/>
</dbReference>
<keyword evidence="6" id="KW-0067">ATP-binding</keyword>
<evidence type="ECO:0000313" key="14">
    <source>
        <dbReference type="EMBL" id="TIB42699.1"/>
    </source>
</evidence>
<dbReference type="InterPro" id="IPR036388">
    <property type="entry name" value="WH-like_DNA-bd_sf"/>
</dbReference>
<feature type="transmembrane region" description="Helical" evidence="11">
    <location>
        <begin position="1706"/>
        <end position="1725"/>
    </location>
</feature>
<dbReference type="Pfam" id="PF00005">
    <property type="entry name" value="ABC_tran"/>
    <property type="match status" value="2"/>
</dbReference>
<dbReference type="PROSITE" id="PS00211">
    <property type="entry name" value="ABC_TRANSPORTER_1"/>
    <property type="match status" value="1"/>
</dbReference>
<dbReference type="InterPro" id="IPR003593">
    <property type="entry name" value="AAA+_ATPase"/>
</dbReference>
<dbReference type="SUPFAM" id="SSF90123">
    <property type="entry name" value="ABC transporter transmembrane region"/>
    <property type="match status" value="2"/>
</dbReference>
<feature type="coiled-coil region" evidence="9">
    <location>
        <begin position="447"/>
        <end position="474"/>
    </location>
</feature>
<dbReference type="CDD" id="cd18604">
    <property type="entry name" value="ABC_6TM_VMR1_D2_like"/>
    <property type="match status" value="1"/>
</dbReference>
<feature type="transmembrane region" description="Helical" evidence="11">
    <location>
        <begin position="817"/>
        <end position="835"/>
    </location>
</feature>
<feature type="compositionally biased region" description="Polar residues" evidence="10">
    <location>
        <begin position="1422"/>
        <end position="1438"/>
    </location>
</feature>
<evidence type="ECO:0000256" key="2">
    <source>
        <dbReference type="ARBA" id="ARBA00022448"/>
    </source>
</evidence>
<proteinExistence type="predicted"/>
<protein>
    <recommendedName>
        <fullName evidence="16">ATP-dependent bile acid permease</fullName>
    </recommendedName>
</protein>
<dbReference type="CDD" id="cd03244">
    <property type="entry name" value="ABCC_MRP_domain2"/>
    <property type="match status" value="1"/>
</dbReference>
<keyword evidence="4" id="KW-0677">Repeat</keyword>
<dbReference type="EMBL" id="SPOI01000005">
    <property type="protein sequence ID" value="TIB42699.1"/>
    <property type="molecule type" value="Genomic_DNA"/>
</dbReference>
<comment type="caution">
    <text evidence="14">The sequence shown here is derived from an EMBL/GenBank/DDBJ whole genome shotgun (WGS) entry which is preliminary data.</text>
</comment>
<dbReference type="SMART" id="SM00382">
    <property type="entry name" value="AAA"/>
    <property type="match status" value="2"/>
</dbReference>
<keyword evidence="9" id="KW-0175">Coiled coil</keyword>
<keyword evidence="3 11" id="KW-0812">Transmembrane</keyword>
<evidence type="ECO:0000256" key="8">
    <source>
        <dbReference type="ARBA" id="ARBA00023136"/>
    </source>
</evidence>
<dbReference type="InterPro" id="IPR010776">
    <property type="entry name" value="Hop2_WH_dom"/>
</dbReference>
<dbReference type="Pfam" id="PF00664">
    <property type="entry name" value="ABC_membrane"/>
    <property type="match status" value="2"/>
</dbReference>
<evidence type="ECO:0000256" key="10">
    <source>
        <dbReference type="SAM" id="MobiDB-lite"/>
    </source>
</evidence>
<sequence>MPHRYTSSAPDVITSTATEHNSSNCHSLGFVFANKGSDSDSNSDSNNSSLQKPKPYCRTPSQLAHQLLSRSATVNERGASEAYAKLDIHRELQHRFNLGLNRCETFLDKSSENKSNFWNSIKRKMSMTSLASNTISSFSSATKKTKKSSFSSLERESEKEKDEKSEQVNDHTETPINGPKRSATVSHSIATQTRKPVHRKKVAADDTAIDGSQHKARRPPSSLLLGFFDPDHGIAIGRYNISPKKTLSKTERKKTRKKDSCDYFYEPNTALAIGKFDDCGTFPQSPLKSPLFTQRTTKHKDLSNSNVHIEETLPLCESEPKGPRIRRKFAMKVKQTETEEMVPPASKRIKMRNKLAKSKQSKTYKRLNRILNIFETKVVEYLKKRNRPYSASDISTNLGQSVSKLATQKVLVACAERGVITSKAYGKQTVFVANQNDDTNTISPEDLAALVENNDHLRKERQSLNEQIAHYNKGKCTWNLIGAHKKRIGELDLQIADVKDFNDQVSQQETATVEKEFIKWKKLYKKRMRKYSDVRDALCGEEATKEDVTKMDEELGLDELDDDSVFAVIAGFVVHQKYNKVSLPTTEEYVHNDTPIKPNEYKHKNRYMDYLLFAGLLAGLGSYSCEFGYAVMENDNVALSLMGFSQYVVFLCMAYAGLECFAQNYLLAITTALSLLVNTVVYLHPKSSSSPVPLLATATMVFAVINKRPGPDTIHKPMYPHRNDVLPSKVCQSTNGSIFDTLFFTYATPIVRMGYEMPSSMGIDNLPFVPPYLRARALFEGIRRVMVFKPLPKYHKNSDVSATPLFMNILRANKYQVSMLVGLSLLIASLYYTPAIFLKKLLSSIEDKESASWQWYYAMCLFFSSIVLSLFSGQVWSFAATQFVGRIRTQLNSLLFAKTLSKKDISVASNNEDDDDDIAVKSKSQVMTLMTVDADRISQSSIMVFTLMDAPIELAVGSVFLYTLLGHSALVGLLVIVLFLPLNHYSGKFVVRAQDNLMEARDHRTSIMNEILSSIRIIKLSGKVAFNLIWDSSPFLVSLTAFMHYTLYRGLPLTPAIAFASVSVFNEMQFALNGLPECFIGFLQTFVSVRRIASYLSSQDVDNVCHPGSFIQVSNDAHMILRQTSFAWPTVNTNKGIDDGDVFTLHSIDFEAMPGQLSLVCGKLGSGKTLFLNGLLGEADLVGGSLRVPRSDFHIMEHFPQEKPTMNEWLVDSMTAYAPQTPWLMNASVKDNIIFYHPFDAKRYEEVLNACSLKNDLEYMEDGDQTEIGEQGLNLSGGQKARVSLARAVYSRATTLLLDDVLSAVDSHTSAWIFEKCIKGPLLAERNVILVSHHIQLIGQAADNIIAFDNGEVIFSGTTAEFDESEVKPTLISSIMTDDEEAMAEVEAATSPPSSGTETEGSDADSETTIGAEKVNEKERSVTPSSPQDFSPAQNSTPPKIDKAPRKLVQDEGRAVGRVSKEVYMTLLKNMGGSFYWTIFTSLFVLAAFSPVVENWILSQWSQSYLNGLVSKSATLRWITIYGGVIMIGIVVGSLRWLVLYLGSIKASRRIHDNMLESCMRAPLRFYDTVSKGRLLNRFGKDLEGIDSSLADNFGRSIVNALGIIASFISVMLIGGLPAIAALSVLSVLYYQVGKMYNTASRELRRIESVFKSPVYSLYAETISGVATIRAFGNGLIMSEMLEKIDNANKPWYWLWTLSRWLSGRFNFFSSCLIGATAIGIVAAGDINASYAGFALAFAMTVSQNLILAVRRLTSLEQSMVALERVKEYSELPSEAAEITKPRPPAAWPHQGNVRFEDFNLSYAPELPLVLKDINLDVNGRSKVGIVGPTGCGKSTLASAFFRFTEAASGRLLIDGIDVSTLGLTDLRTRLQIVPQDPTIMSGTLREALDVYNEFSDEEILDALRRVHLIRGAGSDSESEVSNTRENKNTFVNLNSKVDENGSNLSSGERQLMVITKAILNRSKVIIFDESTSAVDYKTDELIQTTIREEFTNSTIFTIAHRLRTVIDYDVIAVMDSGRIVELGSPAQLLNKQSRFMEMCKATGKQEYSTLKKMANDK</sequence>
<feature type="transmembrane region" description="Helical" evidence="11">
    <location>
        <begin position="665"/>
        <end position="684"/>
    </location>
</feature>
<dbReference type="CDD" id="cd18596">
    <property type="entry name" value="ABC_6TM_VMR1_D1_like"/>
    <property type="match status" value="1"/>
</dbReference>
<evidence type="ECO:0000259" key="13">
    <source>
        <dbReference type="PROSITE" id="PS50929"/>
    </source>
</evidence>
<gene>
    <name evidence="14" type="ORF">E3P86_00255</name>
</gene>
<keyword evidence="2" id="KW-0813">Transport</keyword>
<dbReference type="GO" id="GO:0140359">
    <property type="term" value="F:ABC-type transporter activity"/>
    <property type="evidence" value="ECO:0007669"/>
    <property type="project" value="InterPro"/>
</dbReference>
<evidence type="ECO:0008006" key="16">
    <source>
        <dbReference type="Google" id="ProtNLM"/>
    </source>
</evidence>
<comment type="subcellular location">
    <subcellularLocation>
        <location evidence="1">Membrane</location>
        <topology evidence="1">Multi-pass membrane protein</topology>
    </subcellularLocation>
</comment>
<feature type="compositionally biased region" description="Polar residues" evidence="10">
    <location>
        <begin position="183"/>
        <end position="194"/>
    </location>
</feature>
<feature type="domain" description="ABC transporter" evidence="12">
    <location>
        <begin position="1794"/>
        <end position="2042"/>
    </location>
</feature>
<feature type="transmembrane region" description="Helical" evidence="11">
    <location>
        <begin position="637"/>
        <end position="658"/>
    </location>
</feature>
<evidence type="ECO:0000256" key="6">
    <source>
        <dbReference type="ARBA" id="ARBA00022840"/>
    </source>
</evidence>
<dbReference type="InterPro" id="IPR027417">
    <property type="entry name" value="P-loop_NTPase"/>
</dbReference>
<dbReference type="InterPro" id="IPR036640">
    <property type="entry name" value="ABC1_TM_sf"/>
</dbReference>
<feature type="domain" description="ABC transporter" evidence="12">
    <location>
        <begin position="1121"/>
        <end position="1375"/>
    </location>
</feature>
<keyword evidence="5" id="KW-0547">Nucleotide-binding</keyword>
<evidence type="ECO:0000259" key="12">
    <source>
        <dbReference type="PROSITE" id="PS50893"/>
    </source>
</evidence>
<feature type="region of interest" description="Disordered" evidence="10">
    <location>
        <begin position="135"/>
        <end position="221"/>
    </location>
</feature>
<feature type="region of interest" description="Disordered" evidence="10">
    <location>
        <begin position="36"/>
        <end position="56"/>
    </location>
</feature>
<feature type="transmembrane region" description="Helical" evidence="11">
    <location>
        <begin position="1475"/>
        <end position="1498"/>
    </location>
</feature>
<dbReference type="SUPFAM" id="SSF52540">
    <property type="entry name" value="P-loop containing nucleoside triphosphate hydrolases"/>
    <property type="match status" value="2"/>
</dbReference>
<feature type="transmembrane region" description="Helical" evidence="11">
    <location>
        <begin position="690"/>
        <end position="706"/>
    </location>
</feature>
<dbReference type="GO" id="GO:0000329">
    <property type="term" value="C:fungal-type vacuole membrane"/>
    <property type="evidence" value="ECO:0007669"/>
    <property type="project" value="TreeGrafter"/>
</dbReference>
<feature type="transmembrane region" description="Helical" evidence="11">
    <location>
        <begin position="1598"/>
        <end position="1631"/>
    </location>
</feature>
<feature type="domain" description="ABC transmembrane type-1" evidence="13">
    <location>
        <begin position="823"/>
        <end position="1022"/>
    </location>
</feature>
<evidence type="ECO:0000256" key="1">
    <source>
        <dbReference type="ARBA" id="ARBA00004141"/>
    </source>
</evidence>
<dbReference type="PROSITE" id="PS50929">
    <property type="entry name" value="ABC_TM1F"/>
    <property type="match status" value="2"/>
</dbReference>
<feature type="compositionally biased region" description="Low complexity" evidence="10">
    <location>
        <begin position="136"/>
        <end position="152"/>
    </location>
</feature>
<name>A0A4T0JHP7_WALIC</name>
<evidence type="ECO:0000256" key="4">
    <source>
        <dbReference type="ARBA" id="ARBA00022737"/>
    </source>
</evidence>
<feature type="transmembrane region" description="Helical" evidence="11">
    <location>
        <begin position="855"/>
        <end position="879"/>
    </location>
</feature>
<keyword evidence="8 11" id="KW-0472">Membrane</keyword>
<dbReference type="Pfam" id="PF07106">
    <property type="entry name" value="WHD_TBPIP"/>
    <property type="match status" value="1"/>
</dbReference>
<dbReference type="PANTHER" id="PTHR24223">
    <property type="entry name" value="ATP-BINDING CASSETTE SUB-FAMILY C"/>
    <property type="match status" value="1"/>
</dbReference>
<feature type="domain" description="ABC transmembrane type-1" evidence="13">
    <location>
        <begin position="1483"/>
        <end position="1758"/>
    </location>
</feature>
<dbReference type="Gene3D" id="1.20.1560.10">
    <property type="entry name" value="ABC transporter type 1, transmembrane domain"/>
    <property type="match status" value="2"/>
</dbReference>
<feature type="transmembrane region" description="Helical" evidence="11">
    <location>
        <begin position="610"/>
        <end position="631"/>
    </location>
</feature>
<feature type="region of interest" description="Disordered" evidence="10">
    <location>
        <begin position="1381"/>
        <end position="1449"/>
    </location>
</feature>
<feature type="transmembrane region" description="Helical" evidence="11">
    <location>
        <begin position="1519"/>
        <end position="1539"/>
    </location>
</feature>
<dbReference type="PROSITE" id="PS50893">
    <property type="entry name" value="ABC_TRANSPORTER_2"/>
    <property type="match status" value="2"/>
</dbReference>
<evidence type="ECO:0000256" key="11">
    <source>
        <dbReference type="SAM" id="Phobius"/>
    </source>
</evidence>
<dbReference type="InterPro" id="IPR011527">
    <property type="entry name" value="ABC1_TM_dom"/>
</dbReference>
<feature type="compositionally biased region" description="Basic and acidic residues" evidence="10">
    <location>
        <begin position="153"/>
        <end position="173"/>
    </location>
</feature>
<dbReference type="Gene3D" id="1.10.10.10">
    <property type="entry name" value="Winged helix-like DNA-binding domain superfamily/Winged helix DNA-binding domain"/>
    <property type="match status" value="1"/>
</dbReference>
<feature type="transmembrane region" description="Helical" evidence="11">
    <location>
        <begin position="959"/>
        <end position="982"/>
    </location>
</feature>
<evidence type="ECO:0000256" key="3">
    <source>
        <dbReference type="ARBA" id="ARBA00022692"/>
    </source>
</evidence>
<evidence type="ECO:0000256" key="5">
    <source>
        <dbReference type="ARBA" id="ARBA00022741"/>
    </source>
</evidence>
<dbReference type="GO" id="GO:0016887">
    <property type="term" value="F:ATP hydrolysis activity"/>
    <property type="evidence" value="ECO:0007669"/>
    <property type="project" value="InterPro"/>
</dbReference>
<feature type="compositionally biased region" description="Low complexity" evidence="10">
    <location>
        <begin position="39"/>
        <end position="49"/>
    </location>
</feature>